<dbReference type="PROSITE" id="PS51352">
    <property type="entry name" value="THIOREDOXIN_2"/>
    <property type="match status" value="1"/>
</dbReference>
<comment type="caution">
    <text evidence="5">The sequence shown here is derived from an EMBL/GenBank/DDBJ whole genome shotgun (WGS) entry which is preliminary data.</text>
</comment>
<keyword evidence="6" id="KW-1185">Reference proteome</keyword>
<dbReference type="InterPro" id="IPR013766">
    <property type="entry name" value="Thioredoxin_domain"/>
</dbReference>
<keyword evidence="3" id="KW-0676">Redox-active center</keyword>
<feature type="domain" description="Thioredoxin" evidence="4">
    <location>
        <begin position="31"/>
        <end position="173"/>
    </location>
</feature>
<dbReference type="PANTHER" id="PTHR42852">
    <property type="entry name" value="THIOL:DISULFIDE INTERCHANGE PROTEIN DSBE"/>
    <property type="match status" value="1"/>
</dbReference>
<dbReference type="EMBL" id="JBHSBU010000001">
    <property type="protein sequence ID" value="MFC4161472.1"/>
    <property type="molecule type" value="Genomic_DNA"/>
</dbReference>
<name>A0ABV8MUZ2_9NEIS</name>
<evidence type="ECO:0000256" key="1">
    <source>
        <dbReference type="ARBA" id="ARBA00004196"/>
    </source>
</evidence>
<comment type="subcellular location">
    <subcellularLocation>
        <location evidence="1">Cell envelope</location>
    </subcellularLocation>
</comment>
<evidence type="ECO:0000256" key="2">
    <source>
        <dbReference type="ARBA" id="ARBA00022748"/>
    </source>
</evidence>
<dbReference type="RefSeq" id="WP_378167449.1">
    <property type="nucleotide sequence ID" value="NZ_JBHSBU010000001.1"/>
</dbReference>
<dbReference type="PROSITE" id="PS00194">
    <property type="entry name" value="THIOREDOXIN_1"/>
    <property type="match status" value="1"/>
</dbReference>
<evidence type="ECO:0000259" key="4">
    <source>
        <dbReference type="PROSITE" id="PS51352"/>
    </source>
</evidence>
<dbReference type="InterPro" id="IPR036249">
    <property type="entry name" value="Thioredoxin-like_sf"/>
</dbReference>
<sequence>MKLNLLYAAVAALALLGGAGVAWWQQAEAAPQPAVKANDFWSARFTGLDGKPQSLAQFRGKPLVVNFWASWCAPCRQEMPDFVAVQRARGNKVQVLGIAIDNKAAVEKFLKEVPVNYPVLLGEQDAMDLMRANGNQFGGLPFTLVFDAQGKQVATHAGLLHRDKLEQYLNAIK</sequence>
<dbReference type="InterPro" id="IPR017937">
    <property type="entry name" value="Thioredoxin_CS"/>
</dbReference>
<accession>A0ABV8MUZ2</accession>
<dbReference type="PANTHER" id="PTHR42852:SF18">
    <property type="entry name" value="CHROMOSOME UNDETERMINED SCAFFOLD_47, WHOLE GENOME SHOTGUN SEQUENCE"/>
    <property type="match status" value="1"/>
</dbReference>
<evidence type="ECO:0000313" key="5">
    <source>
        <dbReference type="EMBL" id="MFC4161472.1"/>
    </source>
</evidence>
<dbReference type="InterPro" id="IPR013740">
    <property type="entry name" value="Redoxin"/>
</dbReference>
<keyword evidence="2" id="KW-0201">Cytochrome c-type biogenesis</keyword>
<dbReference type="SUPFAM" id="SSF52833">
    <property type="entry name" value="Thioredoxin-like"/>
    <property type="match status" value="1"/>
</dbReference>
<proteinExistence type="predicted"/>
<reference evidence="6" key="1">
    <citation type="journal article" date="2019" name="Int. J. Syst. Evol. Microbiol.">
        <title>The Global Catalogue of Microorganisms (GCM) 10K type strain sequencing project: providing services to taxonomists for standard genome sequencing and annotation.</title>
        <authorList>
            <consortium name="The Broad Institute Genomics Platform"/>
            <consortium name="The Broad Institute Genome Sequencing Center for Infectious Disease"/>
            <person name="Wu L."/>
            <person name="Ma J."/>
        </authorList>
    </citation>
    <scope>NUCLEOTIDE SEQUENCE [LARGE SCALE GENOMIC DNA]</scope>
    <source>
        <strain evidence="6">LMG 29894</strain>
    </source>
</reference>
<evidence type="ECO:0000313" key="6">
    <source>
        <dbReference type="Proteomes" id="UP001595791"/>
    </source>
</evidence>
<organism evidence="5 6">
    <name type="scientific">Chitinimonas lacunae</name>
    <dbReference type="NCBI Taxonomy" id="1963018"/>
    <lineage>
        <taxon>Bacteria</taxon>
        <taxon>Pseudomonadati</taxon>
        <taxon>Pseudomonadota</taxon>
        <taxon>Betaproteobacteria</taxon>
        <taxon>Neisseriales</taxon>
        <taxon>Chitinibacteraceae</taxon>
        <taxon>Chitinimonas</taxon>
    </lineage>
</organism>
<dbReference type="Gene3D" id="3.40.30.10">
    <property type="entry name" value="Glutaredoxin"/>
    <property type="match status" value="1"/>
</dbReference>
<evidence type="ECO:0000256" key="3">
    <source>
        <dbReference type="ARBA" id="ARBA00023284"/>
    </source>
</evidence>
<dbReference type="CDD" id="cd02966">
    <property type="entry name" value="TlpA_like_family"/>
    <property type="match status" value="1"/>
</dbReference>
<dbReference type="Pfam" id="PF08534">
    <property type="entry name" value="Redoxin"/>
    <property type="match status" value="1"/>
</dbReference>
<dbReference type="Proteomes" id="UP001595791">
    <property type="component" value="Unassembled WGS sequence"/>
</dbReference>
<protein>
    <submittedName>
        <fullName evidence="5">TlpA family protein disulfide reductase</fullName>
    </submittedName>
</protein>
<dbReference type="InterPro" id="IPR050553">
    <property type="entry name" value="Thioredoxin_ResA/DsbE_sf"/>
</dbReference>
<gene>
    <name evidence="5" type="ORF">ACFOW7_19220</name>
</gene>